<name>A0A176WEB5_MARPO</name>
<feature type="region of interest" description="Disordered" evidence="4">
    <location>
        <begin position="503"/>
        <end position="532"/>
    </location>
</feature>
<comment type="similarity">
    <text evidence="1">Belongs to the UDP-glycosyltransferase family.</text>
</comment>
<keyword evidence="2" id="KW-0328">Glycosyltransferase</keyword>
<organism evidence="6 7">
    <name type="scientific">Marchantia polymorpha subsp. ruderalis</name>
    <dbReference type="NCBI Taxonomy" id="1480154"/>
    <lineage>
        <taxon>Eukaryota</taxon>
        <taxon>Viridiplantae</taxon>
        <taxon>Streptophyta</taxon>
        <taxon>Embryophyta</taxon>
        <taxon>Marchantiophyta</taxon>
        <taxon>Marchantiopsida</taxon>
        <taxon>Marchantiidae</taxon>
        <taxon>Marchantiales</taxon>
        <taxon>Marchantiaceae</taxon>
        <taxon>Marchantia</taxon>
    </lineage>
</organism>
<dbReference type="EMBL" id="LVLJ01001012">
    <property type="protein sequence ID" value="OAE31550.1"/>
    <property type="molecule type" value="Genomic_DNA"/>
</dbReference>
<feature type="compositionally biased region" description="Low complexity" evidence="4">
    <location>
        <begin position="506"/>
        <end position="515"/>
    </location>
</feature>
<evidence type="ECO:0000313" key="6">
    <source>
        <dbReference type="EMBL" id="OAE31550.1"/>
    </source>
</evidence>
<reference evidence="6 7" key="1">
    <citation type="submission" date="2016-03" db="EMBL/GenBank/DDBJ databases">
        <title>Mechanisms controlling the formation of the plant cell surface in tip-growing cells are functionally conserved among land plants.</title>
        <authorList>
            <person name="Honkanen S."/>
            <person name="Jones V.A."/>
            <person name="Morieri G."/>
            <person name="Champion C."/>
            <person name="Hetherington A.J."/>
            <person name="Kelly S."/>
            <person name="Saint-Marcoux D."/>
            <person name="Proust H."/>
            <person name="Prescott H."/>
            <person name="Dolan L."/>
        </authorList>
    </citation>
    <scope>NUCLEOTIDE SEQUENCE [LARGE SCALE GENOMIC DNA]</scope>
    <source>
        <strain evidence="7">cv. Tak-1 and cv. Tak-2</strain>
        <tissue evidence="6">Whole gametophyte</tissue>
    </source>
</reference>
<dbReference type="CDD" id="cd03784">
    <property type="entry name" value="GT1_Gtf-like"/>
    <property type="match status" value="1"/>
</dbReference>
<keyword evidence="7" id="KW-1185">Reference proteome</keyword>
<dbReference type="FunFam" id="3.40.50.2000:FF:000056">
    <property type="entry name" value="Glycosyltransferase"/>
    <property type="match status" value="1"/>
</dbReference>
<dbReference type="InterPro" id="IPR002213">
    <property type="entry name" value="UDP_glucos_trans"/>
</dbReference>
<keyword evidence="3" id="KW-0808">Transferase</keyword>
<dbReference type="SUPFAM" id="SSF53756">
    <property type="entry name" value="UDP-Glycosyltransferase/glycogen phosphorylase"/>
    <property type="match status" value="1"/>
</dbReference>
<dbReference type="GO" id="GO:0008194">
    <property type="term" value="F:UDP-glycosyltransferase activity"/>
    <property type="evidence" value="ECO:0007669"/>
    <property type="project" value="InterPro"/>
</dbReference>
<proteinExistence type="inferred from homology"/>
<gene>
    <name evidence="6" type="ORF">AXG93_3415s1100</name>
    <name evidence="5" type="ORF">Mp_4g06960</name>
</gene>
<dbReference type="Proteomes" id="UP000077202">
    <property type="component" value="Unassembled WGS sequence"/>
</dbReference>
<evidence type="ECO:0000256" key="1">
    <source>
        <dbReference type="ARBA" id="ARBA00009995"/>
    </source>
</evidence>
<evidence type="ECO:0000313" key="7">
    <source>
        <dbReference type="Proteomes" id="UP000077202"/>
    </source>
</evidence>
<reference evidence="5" key="2">
    <citation type="journal article" date="2019" name="Curr. Biol.">
        <title>Chromatin organization in early land plants reveals an ancestral association between H3K27me3, transposons, and constitutive heterochromatin.</title>
        <authorList>
            <person name="Montgomery S.A."/>
            <person name="Tanizawa Y."/>
            <person name="Galik B."/>
            <person name="Wang N."/>
            <person name="Ito T."/>
            <person name="Mochizuki T."/>
            <person name="Akimcheva S."/>
            <person name="Bowman J."/>
            <person name="Cognat V."/>
            <person name="Drouard L."/>
            <person name="Ekker H."/>
            <person name="Houng S."/>
            <person name="Kohchi T."/>
            <person name="Lin S."/>
            <person name="Liu L.D."/>
            <person name="Nakamura Y."/>
            <person name="Valeeva L.R."/>
            <person name="Shakirov E.V."/>
            <person name="Shippen D.E."/>
            <person name="Wei W."/>
            <person name="Yagura M."/>
            <person name="Yamaoka S."/>
            <person name="Yamato K.T."/>
            <person name="Liu C."/>
            <person name="Berger F."/>
        </authorList>
    </citation>
    <scope>NUCLEOTIDE SEQUENCE [LARGE SCALE GENOMIC DNA]</scope>
    <source>
        <strain evidence="5">Tak-1</strain>
    </source>
</reference>
<dbReference type="Pfam" id="PF00201">
    <property type="entry name" value="UDPGT"/>
    <property type="match status" value="1"/>
</dbReference>
<evidence type="ECO:0000313" key="8">
    <source>
        <dbReference type="Proteomes" id="UP001162541"/>
    </source>
</evidence>
<dbReference type="Proteomes" id="UP001162541">
    <property type="component" value="Chromosome 4"/>
</dbReference>
<dbReference type="EMBL" id="AP019869">
    <property type="protein sequence ID" value="BBN07878.1"/>
    <property type="molecule type" value="Genomic_DNA"/>
</dbReference>
<accession>A0A176WEB5</accession>
<dbReference type="PANTHER" id="PTHR48046:SF1">
    <property type="entry name" value="GLYCOSYLTRANSFERASE-RELATED"/>
    <property type="match status" value="1"/>
</dbReference>
<dbReference type="Gene3D" id="3.40.50.2000">
    <property type="entry name" value="Glycogen Phosphorylase B"/>
    <property type="match status" value="2"/>
</dbReference>
<evidence type="ECO:0000256" key="3">
    <source>
        <dbReference type="ARBA" id="ARBA00022679"/>
    </source>
</evidence>
<evidence type="ECO:0000256" key="4">
    <source>
        <dbReference type="SAM" id="MobiDB-lite"/>
    </source>
</evidence>
<dbReference type="PANTHER" id="PTHR48046">
    <property type="entry name" value="UDP-GLYCOSYLTRANSFERASE 72E1"/>
    <property type="match status" value="1"/>
</dbReference>
<evidence type="ECO:0000313" key="5">
    <source>
        <dbReference type="EMBL" id="BBN07878.1"/>
    </source>
</evidence>
<evidence type="ECO:0000256" key="2">
    <source>
        <dbReference type="ARBA" id="ARBA00022676"/>
    </source>
</evidence>
<protein>
    <recommendedName>
        <fullName evidence="9">Glycosyltransferase</fullName>
    </recommendedName>
</protein>
<dbReference type="AlphaFoldDB" id="A0A176WEB5"/>
<reference evidence="8" key="3">
    <citation type="journal article" date="2020" name="Curr. Biol.">
        <title>Chromatin organization in early land plants reveals an ancestral association between H3K27me3, transposons, and constitutive heterochromatin.</title>
        <authorList>
            <person name="Montgomery S.A."/>
            <person name="Tanizawa Y."/>
            <person name="Galik B."/>
            <person name="Wang N."/>
            <person name="Ito T."/>
            <person name="Mochizuki T."/>
            <person name="Akimcheva S."/>
            <person name="Bowman J.L."/>
            <person name="Cognat V."/>
            <person name="Marechal-Drouard L."/>
            <person name="Ekker H."/>
            <person name="Hong S.F."/>
            <person name="Kohchi T."/>
            <person name="Lin S.S."/>
            <person name="Liu L.D."/>
            <person name="Nakamura Y."/>
            <person name="Valeeva L.R."/>
            <person name="Shakirov E.V."/>
            <person name="Shippen D.E."/>
            <person name="Wei W.L."/>
            <person name="Yagura M."/>
            <person name="Yamaoka S."/>
            <person name="Yamato K.T."/>
            <person name="Liu C."/>
            <person name="Berger F."/>
        </authorList>
    </citation>
    <scope>NUCLEOTIDE SEQUENCE [LARGE SCALE GENOMIC DNA]</scope>
    <source>
        <strain evidence="8">Tak-1</strain>
    </source>
</reference>
<sequence>MENYGEQGNFTNCETEIKASPNVWIMPFPWFSHIASHLNVAKQLAKFGLTVTFFVPENDEQRLIASGHVTPDRWTHEGLDIRIHRIKMGAVKLGYGDNDGSPSSPEKVVRVVDETENAYKKELGTILASELAPSCLIADLWLPRVREFATQHDILSWAMCTFSTIYVAGAHYVHHLIENGFLLSPPSYKDPKFQNEGLSLPGLAFCPFEDLPSGFSKGAPTFNCSARCALSMEKSDVILLPSFKELDGRVFSEFERHLRASAARNYRKAPRLLTIGPTFPILSPTSEGGEEERFPVLKFLDSQQKSSVLYVAFGGDGCHSREQIVEIVHGLENSQRPFVCVLLPPLKTADVQTDDVFSVIPADCIERTKGRGMFVQRWAPQMKVLAHPSTGGFLSHFGFNSMMESVCLGVPLLAWPLFAEQKLTARWAVDEAKIALEVGRGPGDFVDRKEVERSVRTLFDSEEGRAVKKRVSELKEMAKEAAAENGSSWKNLKLLVDLVRDERKGQQSSQQHQHQLPASVDQSGCNTAHVKV</sequence>
<evidence type="ECO:0008006" key="9">
    <source>
        <dbReference type="Google" id="ProtNLM"/>
    </source>
</evidence>